<evidence type="ECO:0000256" key="2">
    <source>
        <dbReference type="ARBA" id="ARBA00022771"/>
    </source>
</evidence>
<name>A0A7N4NJ36_SARHA</name>
<keyword evidence="1" id="KW-0479">Metal-binding</keyword>
<dbReference type="Ensembl" id="ENSSHAT00000044883.1">
    <property type="protein sequence ID" value="ENSSHAP00000023596.1"/>
    <property type="gene ID" value="ENSSHAG00000020674.1"/>
</dbReference>
<dbReference type="GO" id="GO:0003676">
    <property type="term" value="F:nucleic acid binding"/>
    <property type="evidence" value="ECO:0007669"/>
    <property type="project" value="InterPro"/>
</dbReference>
<dbReference type="InterPro" id="IPR011011">
    <property type="entry name" value="Znf_FYVE_PHD"/>
</dbReference>
<dbReference type="InterPro" id="IPR019786">
    <property type="entry name" value="Zinc_finger_PHD-type_CS"/>
</dbReference>
<sequence length="514" mass="57885">PSLPLAQPPIAQPPSQGDIPLPGKLFSSGAELPKFLLSLPGGRVQRRDSAWPAGEDVGESHRAPSPHCPAVSRRLLGEPLGLLGPDPKPLAKATALQLLKAGSSPEALRRQLLQKANFFQEGNHLYYKGRGKKQKILFTLEEKRQAFLEAHISERGHLGIRKTGGNVTKSYYWPGVVYDSRKWVKECKKCQKDKLAEKETRANKIGETESFKKVKLARAPKKEGPTTELKEPSLLKAKKDPPQSRRELPAAQAKGLFHLVGLQLVGPMKQTARGARFIFVVVDHYTRWVEVAPMKTCSPEETAEQILKLVHRFGFPERIVSTQCGGFVQQLNQILRAETKVKCDLIVVYHPQAQGLLEKTNSFVRSLLSLVVNLNQVDWDLQLQKILFLQNRDSYNDEEDEDEEYLDSLEDSSAEDSDTDIWSTFDSLPEAPDSAQERDKGPMVTVTMEDTCSYCNRLTDEGNSDVFTMLQCESCRGWVHHMCVSREHDNEDWKTRFQCRLCLPGTSSRVLEKE</sequence>
<dbReference type="InterPro" id="IPR050951">
    <property type="entry name" value="Retrovirus_Pol_polyprotein"/>
</dbReference>
<evidence type="ECO:0000256" key="3">
    <source>
        <dbReference type="ARBA" id="ARBA00022833"/>
    </source>
</evidence>
<evidence type="ECO:0000256" key="5">
    <source>
        <dbReference type="SAM" id="MobiDB-lite"/>
    </source>
</evidence>
<evidence type="ECO:0000256" key="1">
    <source>
        <dbReference type="ARBA" id="ARBA00022723"/>
    </source>
</evidence>
<feature type="compositionally biased region" description="Basic and acidic residues" evidence="5">
    <location>
        <begin position="220"/>
        <end position="248"/>
    </location>
</feature>
<dbReference type="PROSITE" id="PS50994">
    <property type="entry name" value="INTEGRASE"/>
    <property type="match status" value="1"/>
</dbReference>
<dbReference type="InterPro" id="IPR036397">
    <property type="entry name" value="RNaseH_sf"/>
</dbReference>
<feature type="region of interest" description="Disordered" evidence="5">
    <location>
        <begin position="47"/>
        <end position="68"/>
    </location>
</feature>
<dbReference type="PANTHER" id="PTHR37984">
    <property type="entry name" value="PROTEIN CBG26694"/>
    <property type="match status" value="1"/>
</dbReference>
<protein>
    <recommendedName>
        <fullName evidence="4">Gypsy retrotransposon integrase-like protein 1</fullName>
    </recommendedName>
</protein>
<dbReference type="InterPro" id="IPR001965">
    <property type="entry name" value="Znf_PHD"/>
</dbReference>
<evidence type="ECO:0000313" key="7">
    <source>
        <dbReference type="Ensembl" id="ENSSHAP00000023596.1"/>
    </source>
</evidence>
<keyword evidence="3" id="KW-0862">Zinc</keyword>
<reference evidence="7" key="3">
    <citation type="submission" date="2025-09" db="UniProtKB">
        <authorList>
            <consortium name="Ensembl"/>
        </authorList>
    </citation>
    <scope>IDENTIFICATION</scope>
</reference>
<feature type="region of interest" description="Disordered" evidence="5">
    <location>
        <begin position="1"/>
        <end position="25"/>
    </location>
</feature>
<dbReference type="Gene3D" id="3.30.420.10">
    <property type="entry name" value="Ribonuclease H-like superfamily/Ribonuclease H"/>
    <property type="match status" value="1"/>
</dbReference>
<dbReference type="Pfam" id="PF17921">
    <property type="entry name" value="Integrase_H2C2"/>
    <property type="match status" value="1"/>
</dbReference>
<dbReference type="GeneTree" id="ENSGT01000000214408"/>
<keyword evidence="2" id="KW-0863">Zinc-finger</keyword>
<dbReference type="InterPro" id="IPR041588">
    <property type="entry name" value="Integrase_H2C2"/>
</dbReference>
<dbReference type="PROSITE" id="PS01359">
    <property type="entry name" value="ZF_PHD_1"/>
    <property type="match status" value="1"/>
</dbReference>
<feature type="domain" description="Integrase catalytic" evidence="6">
    <location>
        <begin position="245"/>
        <end position="413"/>
    </location>
</feature>
<evidence type="ECO:0000259" key="6">
    <source>
        <dbReference type="PROSITE" id="PS50994"/>
    </source>
</evidence>
<proteinExistence type="predicted"/>
<dbReference type="InterPro" id="IPR012337">
    <property type="entry name" value="RNaseH-like_sf"/>
</dbReference>
<keyword evidence="8" id="KW-1185">Reference proteome</keyword>
<dbReference type="InterPro" id="IPR013083">
    <property type="entry name" value="Znf_RING/FYVE/PHD"/>
</dbReference>
<dbReference type="PANTHER" id="PTHR37984:SF5">
    <property type="entry name" value="PROTEIN NYNRIN-LIKE"/>
    <property type="match status" value="1"/>
</dbReference>
<dbReference type="InParanoid" id="A0A7N4NJ36"/>
<dbReference type="Gene3D" id="1.10.340.70">
    <property type="match status" value="1"/>
</dbReference>
<evidence type="ECO:0000313" key="8">
    <source>
        <dbReference type="Proteomes" id="UP000007648"/>
    </source>
</evidence>
<dbReference type="SUPFAM" id="SSF57903">
    <property type="entry name" value="FYVE/PHD zinc finger"/>
    <property type="match status" value="1"/>
</dbReference>
<dbReference type="Gene3D" id="3.30.40.10">
    <property type="entry name" value="Zinc/RING finger domain, C3HC4 (zinc finger)"/>
    <property type="match status" value="1"/>
</dbReference>
<dbReference type="GO" id="GO:0008270">
    <property type="term" value="F:zinc ion binding"/>
    <property type="evidence" value="ECO:0007669"/>
    <property type="project" value="UniProtKB-KW"/>
</dbReference>
<evidence type="ECO:0000256" key="4">
    <source>
        <dbReference type="ARBA" id="ARBA00039658"/>
    </source>
</evidence>
<dbReference type="SMART" id="SM00249">
    <property type="entry name" value="PHD"/>
    <property type="match status" value="1"/>
</dbReference>
<organism evidence="7 8">
    <name type="scientific">Sarcophilus harrisii</name>
    <name type="common">Tasmanian devil</name>
    <name type="synonym">Sarcophilus laniarius</name>
    <dbReference type="NCBI Taxonomy" id="9305"/>
    <lineage>
        <taxon>Eukaryota</taxon>
        <taxon>Metazoa</taxon>
        <taxon>Chordata</taxon>
        <taxon>Craniata</taxon>
        <taxon>Vertebrata</taxon>
        <taxon>Euteleostomi</taxon>
        <taxon>Mammalia</taxon>
        <taxon>Metatheria</taxon>
        <taxon>Dasyuromorphia</taxon>
        <taxon>Dasyuridae</taxon>
        <taxon>Sarcophilus</taxon>
    </lineage>
</organism>
<dbReference type="Proteomes" id="UP000007648">
    <property type="component" value="Unassembled WGS sequence"/>
</dbReference>
<feature type="compositionally biased region" description="Pro residues" evidence="5">
    <location>
        <begin position="1"/>
        <end position="12"/>
    </location>
</feature>
<accession>A0A7N4NJ36</accession>
<reference evidence="7" key="2">
    <citation type="submission" date="2025-08" db="UniProtKB">
        <authorList>
            <consortium name="Ensembl"/>
        </authorList>
    </citation>
    <scope>IDENTIFICATION</scope>
</reference>
<dbReference type="SUPFAM" id="SSF53098">
    <property type="entry name" value="Ribonuclease H-like"/>
    <property type="match status" value="1"/>
</dbReference>
<feature type="region of interest" description="Disordered" evidence="5">
    <location>
        <begin position="216"/>
        <end position="248"/>
    </location>
</feature>
<reference evidence="7 8" key="1">
    <citation type="journal article" date="2011" name="Proc. Natl. Acad. Sci. U.S.A.">
        <title>Genetic diversity and population structure of the endangered marsupial Sarcophilus harrisii (Tasmanian devil).</title>
        <authorList>
            <person name="Miller W."/>
            <person name="Hayes V.M."/>
            <person name="Ratan A."/>
            <person name="Petersen D.C."/>
            <person name="Wittekindt N.E."/>
            <person name="Miller J."/>
            <person name="Walenz B."/>
            <person name="Knight J."/>
            <person name="Qi J."/>
            <person name="Zhao F."/>
            <person name="Wang Q."/>
            <person name="Bedoya-Reina O.C."/>
            <person name="Katiyar N."/>
            <person name="Tomsho L.P."/>
            <person name="Kasson L.M."/>
            <person name="Hardie R.A."/>
            <person name="Woodbridge P."/>
            <person name="Tindall E.A."/>
            <person name="Bertelsen M.F."/>
            <person name="Dixon D."/>
            <person name="Pyecroft S."/>
            <person name="Helgen K.M."/>
            <person name="Lesk A.M."/>
            <person name="Pringle T.H."/>
            <person name="Patterson N."/>
            <person name="Zhang Y."/>
            <person name="Kreiss A."/>
            <person name="Woods G.M."/>
            <person name="Jones M.E."/>
            <person name="Schuster S.C."/>
        </authorList>
    </citation>
    <scope>NUCLEOTIDE SEQUENCE [LARGE SCALE GENOMIC DNA]</scope>
</reference>
<dbReference type="CDD" id="cd15489">
    <property type="entry name" value="PHD_SF"/>
    <property type="match status" value="1"/>
</dbReference>
<dbReference type="GO" id="GO:0015074">
    <property type="term" value="P:DNA integration"/>
    <property type="evidence" value="ECO:0007669"/>
    <property type="project" value="InterPro"/>
</dbReference>
<dbReference type="AlphaFoldDB" id="A0A7N4NJ36"/>
<dbReference type="InterPro" id="IPR001584">
    <property type="entry name" value="Integrase_cat-core"/>
</dbReference>